<dbReference type="RefSeq" id="WP_201175555.1">
    <property type="nucleotide sequence ID" value="NZ_JAEPWM010000009.1"/>
</dbReference>
<dbReference type="AlphaFoldDB" id="A0A934WPR3"/>
<feature type="transmembrane region" description="Helical" evidence="1">
    <location>
        <begin position="154"/>
        <end position="176"/>
    </location>
</feature>
<dbReference type="InterPro" id="IPR021306">
    <property type="entry name" value="DUF2878"/>
</dbReference>
<accession>A0A934WPR3</accession>
<feature type="transmembrane region" description="Helical" evidence="1">
    <location>
        <begin position="68"/>
        <end position="91"/>
    </location>
</feature>
<feature type="transmembrane region" description="Helical" evidence="1">
    <location>
        <begin position="39"/>
        <end position="56"/>
    </location>
</feature>
<evidence type="ECO:0000256" key="1">
    <source>
        <dbReference type="SAM" id="Phobius"/>
    </source>
</evidence>
<feature type="transmembrane region" description="Helical" evidence="1">
    <location>
        <begin position="126"/>
        <end position="148"/>
    </location>
</feature>
<dbReference type="PROSITE" id="PS51257">
    <property type="entry name" value="PROKAR_LIPOPROTEIN"/>
    <property type="match status" value="1"/>
</dbReference>
<feature type="transmembrane region" description="Helical" evidence="1">
    <location>
        <begin position="97"/>
        <end position="114"/>
    </location>
</feature>
<reference evidence="2" key="2">
    <citation type="submission" date="2021-01" db="EMBL/GenBank/DDBJ databases">
        <authorList>
            <person name="Kang M."/>
        </authorList>
    </citation>
    <scope>NUCLEOTIDE SEQUENCE</scope>
    <source>
        <strain evidence="2">KACC 17527</strain>
    </source>
</reference>
<organism evidence="2 3">
    <name type="scientific">Ramlibacter ginsenosidimutans</name>
    <dbReference type="NCBI Taxonomy" id="502333"/>
    <lineage>
        <taxon>Bacteria</taxon>
        <taxon>Pseudomonadati</taxon>
        <taxon>Pseudomonadota</taxon>
        <taxon>Betaproteobacteria</taxon>
        <taxon>Burkholderiales</taxon>
        <taxon>Comamonadaceae</taxon>
        <taxon>Ramlibacter</taxon>
    </lineage>
</organism>
<evidence type="ECO:0000313" key="2">
    <source>
        <dbReference type="EMBL" id="MBK6008387.1"/>
    </source>
</evidence>
<keyword evidence="1" id="KW-1133">Transmembrane helix</keyword>
<sequence length="185" mass="19575">MNRLTLGLVRAPALRLLVNFAAFQAAWFACVHFAARGEALAACASVLAAVVLHFAWSDHRSADLRLVAVALGVGLVWDTAMVQGGLIAYAASGWSAAWAPPWILALWVLFATTLRSPLRWLHGRPLLAAGFGGIGGPLSYLAAARLGACVFPDVQVALVVLAEGWAVLTPVLVQLASRFDHEARA</sequence>
<dbReference type="EMBL" id="JAEPWM010000009">
    <property type="protein sequence ID" value="MBK6008387.1"/>
    <property type="molecule type" value="Genomic_DNA"/>
</dbReference>
<name>A0A934WPR3_9BURK</name>
<keyword evidence="3" id="KW-1185">Reference proteome</keyword>
<dbReference type="Pfam" id="PF11086">
    <property type="entry name" value="DUF2878"/>
    <property type="match status" value="1"/>
</dbReference>
<evidence type="ECO:0000313" key="3">
    <source>
        <dbReference type="Proteomes" id="UP000630528"/>
    </source>
</evidence>
<gene>
    <name evidence="2" type="ORF">JJB11_19955</name>
</gene>
<reference evidence="2" key="1">
    <citation type="journal article" date="2012" name="J. Microbiol. Biotechnol.">
        <title>Ramlibacter ginsenosidimutans sp. nov., with ginsenoside-converting activity.</title>
        <authorList>
            <person name="Wang L."/>
            <person name="An D.S."/>
            <person name="Kim S.G."/>
            <person name="Jin F.X."/>
            <person name="Kim S.C."/>
            <person name="Lee S.T."/>
            <person name="Im W.T."/>
        </authorList>
    </citation>
    <scope>NUCLEOTIDE SEQUENCE</scope>
    <source>
        <strain evidence="2">KACC 17527</strain>
    </source>
</reference>
<dbReference type="Proteomes" id="UP000630528">
    <property type="component" value="Unassembled WGS sequence"/>
</dbReference>
<keyword evidence="1" id="KW-0472">Membrane</keyword>
<protein>
    <submittedName>
        <fullName evidence="2">DUF2878 domain-containing protein</fullName>
    </submittedName>
</protein>
<keyword evidence="1" id="KW-0812">Transmembrane</keyword>
<feature type="transmembrane region" description="Helical" evidence="1">
    <location>
        <begin position="12"/>
        <end position="33"/>
    </location>
</feature>
<comment type="caution">
    <text evidence="2">The sequence shown here is derived from an EMBL/GenBank/DDBJ whole genome shotgun (WGS) entry which is preliminary data.</text>
</comment>
<proteinExistence type="predicted"/>